<dbReference type="Gene3D" id="2.60.200.40">
    <property type="match status" value="1"/>
</dbReference>
<dbReference type="Pfam" id="PF00781">
    <property type="entry name" value="DAGK_cat"/>
    <property type="match status" value="1"/>
</dbReference>
<keyword evidence="3" id="KW-0808">Transferase</keyword>
<evidence type="ECO:0000256" key="2">
    <source>
        <dbReference type="ARBA" id="ARBA00005983"/>
    </source>
</evidence>
<feature type="domain" description="DAGKc" evidence="9">
    <location>
        <begin position="15"/>
        <end position="149"/>
    </location>
</feature>
<proteinExistence type="inferred from homology"/>
<dbReference type="OrthoDB" id="142078at2"/>
<comment type="cofactor">
    <cofactor evidence="1">
        <name>Mg(2+)</name>
        <dbReference type="ChEBI" id="CHEBI:18420"/>
    </cofactor>
</comment>
<dbReference type="InterPro" id="IPR045540">
    <property type="entry name" value="YegS/DAGK_C"/>
</dbReference>
<dbReference type="PATRIC" id="fig|47853.6.peg.6194"/>
<keyword evidence="11" id="KW-1185">Reference proteome</keyword>
<dbReference type="InterPro" id="IPR050187">
    <property type="entry name" value="Lipid_Phosphate_FormReg"/>
</dbReference>
<evidence type="ECO:0000256" key="1">
    <source>
        <dbReference type="ARBA" id="ARBA00001946"/>
    </source>
</evidence>
<dbReference type="InterPro" id="IPR016064">
    <property type="entry name" value="NAD/diacylglycerol_kinase_sf"/>
</dbReference>
<evidence type="ECO:0000256" key="6">
    <source>
        <dbReference type="ARBA" id="ARBA00022840"/>
    </source>
</evidence>
<keyword evidence="5 10" id="KW-0418">Kinase</keyword>
<accession>A0A0D0US97</accession>
<dbReference type="EMBL" id="JXSX01000003">
    <property type="protein sequence ID" value="KIR61692.1"/>
    <property type="molecule type" value="Genomic_DNA"/>
</dbReference>
<evidence type="ECO:0000313" key="10">
    <source>
        <dbReference type="EMBL" id="KIR61692.1"/>
    </source>
</evidence>
<keyword evidence="4" id="KW-0547">Nucleotide-binding</keyword>
<name>A0A0D0US97_9ACTN</name>
<comment type="similarity">
    <text evidence="2">Belongs to the diacylglycerol/lipid kinase family.</text>
</comment>
<evidence type="ECO:0000313" key="11">
    <source>
        <dbReference type="Proteomes" id="UP000032254"/>
    </source>
</evidence>
<keyword evidence="7" id="KW-0443">Lipid metabolism</keyword>
<dbReference type="GO" id="GO:0004143">
    <property type="term" value="F:ATP-dependent diacylglycerol kinase activity"/>
    <property type="evidence" value="ECO:0007669"/>
    <property type="project" value="TreeGrafter"/>
</dbReference>
<evidence type="ECO:0000256" key="4">
    <source>
        <dbReference type="ARBA" id="ARBA00022741"/>
    </source>
</evidence>
<evidence type="ECO:0000256" key="3">
    <source>
        <dbReference type="ARBA" id="ARBA00022679"/>
    </source>
</evidence>
<evidence type="ECO:0000259" key="9">
    <source>
        <dbReference type="PROSITE" id="PS50146"/>
    </source>
</evidence>
<dbReference type="RefSeq" id="WP_043968836.1">
    <property type="nucleotide sequence ID" value="NZ_JXSX01000003.1"/>
</dbReference>
<dbReference type="GO" id="GO:0005524">
    <property type="term" value="F:ATP binding"/>
    <property type="evidence" value="ECO:0007669"/>
    <property type="project" value="UniProtKB-KW"/>
</dbReference>
<dbReference type="PROSITE" id="PS50146">
    <property type="entry name" value="DAGK"/>
    <property type="match status" value="1"/>
</dbReference>
<evidence type="ECO:0000256" key="7">
    <source>
        <dbReference type="ARBA" id="ARBA00023209"/>
    </source>
</evidence>
<dbReference type="GeneID" id="301308158"/>
<dbReference type="PANTHER" id="PTHR12358">
    <property type="entry name" value="SPHINGOSINE KINASE"/>
    <property type="match status" value="1"/>
</dbReference>
<dbReference type="Gene3D" id="3.40.50.10330">
    <property type="entry name" value="Probable inorganic polyphosphate/atp-NAD kinase, domain 1"/>
    <property type="match status" value="1"/>
</dbReference>
<protein>
    <submittedName>
        <fullName evidence="10">Sphingosine kinase</fullName>
    </submittedName>
</protein>
<evidence type="ECO:0000256" key="8">
    <source>
        <dbReference type="ARBA" id="ARBA00023264"/>
    </source>
</evidence>
<keyword evidence="7" id="KW-0444">Lipid biosynthesis</keyword>
<dbReference type="SUPFAM" id="SSF111331">
    <property type="entry name" value="NAD kinase/diacylglycerol kinase-like"/>
    <property type="match status" value="1"/>
</dbReference>
<keyword evidence="7" id="KW-0594">Phospholipid biosynthesis</keyword>
<keyword evidence="8" id="KW-1208">Phospholipid metabolism</keyword>
<dbReference type="InterPro" id="IPR017438">
    <property type="entry name" value="ATP-NAD_kinase_N"/>
</dbReference>
<dbReference type="Proteomes" id="UP000032254">
    <property type="component" value="Unassembled WGS sequence"/>
</dbReference>
<gene>
    <name evidence="10" type="ORF">TK50_29540</name>
</gene>
<sequence length="313" mass="32700">MLAVTAADHPAPGPRPDGPVAVLANPTAGRGRHGSLLPRLLDRLATAGRPVRLLEAGTGAQAEAACRAAVADGAAALVTVGGDGTVHRGLQAVAGTGVPFAPVPAGTGNDFAADTGFPADPLAAVETVAAALREGRTRPVDLARLTGPGGDTRWYGAVLAAGFDAIVNERANRMRRPRGPRRYDLAILVELARLRPRRYTLRLDGEPLECDAVLVAVGNCASYGGGMRICPDADPTDGLLDVVVGGRFDRRTLIRVKPRIYRGTHVRHPLVSTHRARTVELAAEGITTYADGERCLDLPVTVTAVPGAVRLLR</sequence>
<reference evidence="10 11" key="1">
    <citation type="submission" date="2015-01" db="EMBL/GenBank/DDBJ databases">
        <title>Sequencing and annotation of Micromonospora carbonacea strain JXNU-1 genome.</title>
        <authorList>
            <person name="Long Z."/>
            <person name="Huang Y."/>
            <person name="Jiang Y."/>
        </authorList>
    </citation>
    <scope>NUCLEOTIDE SEQUENCE [LARGE SCALE GENOMIC DNA]</scope>
    <source>
        <strain evidence="10 11">JXNU-1</strain>
    </source>
</reference>
<evidence type="ECO:0000256" key="5">
    <source>
        <dbReference type="ARBA" id="ARBA00022777"/>
    </source>
</evidence>
<keyword evidence="6" id="KW-0067">ATP-binding</keyword>
<dbReference type="InterPro" id="IPR001206">
    <property type="entry name" value="Diacylglycerol_kinase_cat_dom"/>
</dbReference>
<organism evidence="10 11">
    <name type="scientific">Micromonospora haikouensis</name>
    <dbReference type="NCBI Taxonomy" id="686309"/>
    <lineage>
        <taxon>Bacteria</taxon>
        <taxon>Bacillati</taxon>
        <taxon>Actinomycetota</taxon>
        <taxon>Actinomycetes</taxon>
        <taxon>Micromonosporales</taxon>
        <taxon>Micromonosporaceae</taxon>
        <taxon>Micromonospora</taxon>
    </lineage>
</organism>
<comment type="caution">
    <text evidence="10">The sequence shown here is derived from an EMBL/GenBank/DDBJ whole genome shotgun (WGS) entry which is preliminary data.</text>
</comment>
<dbReference type="Pfam" id="PF19279">
    <property type="entry name" value="YegS_C"/>
    <property type="match status" value="1"/>
</dbReference>
<dbReference type="AlphaFoldDB" id="A0A0D0US97"/>
<dbReference type="PANTHER" id="PTHR12358:SF106">
    <property type="entry name" value="LIPID KINASE YEGS"/>
    <property type="match status" value="1"/>
</dbReference>
<dbReference type="GO" id="GO:0005886">
    <property type="term" value="C:plasma membrane"/>
    <property type="evidence" value="ECO:0007669"/>
    <property type="project" value="TreeGrafter"/>
</dbReference>
<dbReference type="SMART" id="SM00046">
    <property type="entry name" value="DAGKc"/>
    <property type="match status" value="1"/>
</dbReference>
<dbReference type="GO" id="GO:0008654">
    <property type="term" value="P:phospholipid biosynthetic process"/>
    <property type="evidence" value="ECO:0007669"/>
    <property type="project" value="UniProtKB-KW"/>
</dbReference>